<organism evidence="3 4">
    <name type="scientific">Desulforamulus aeronauticus DSM 10349</name>
    <dbReference type="NCBI Taxonomy" id="1121421"/>
    <lineage>
        <taxon>Bacteria</taxon>
        <taxon>Bacillati</taxon>
        <taxon>Bacillota</taxon>
        <taxon>Clostridia</taxon>
        <taxon>Eubacteriales</taxon>
        <taxon>Peptococcaceae</taxon>
        <taxon>Desulforamulus</taxon>
    </lineage>
</organism>
<keyword evidence="1" id="KW-0862">Zinc</keyword>
<protein>
    <recommendedName>
        <fullName evidence="2">SWIM-type domain-containing protein</fullName>
    </recommendedName>
</protein>
<feature type="domain" description="SWIM-type" evidence="2">
    <location>
        <begin position="37"/>
        <end position="74"/>
    </location>
</feature>
<evidence type="ECO:0000313" key="4">
    <source>
        <dbReference type="Proteomes" id="UP000183997"/>
    </source>
</evidence>
<dbReference type="RefSeq" id="WP_072912126.1">
    <property type="nucleotide sequence ID" value="NZ_FRAR01000010.1"/>
</dbReference>
<dbReference type="EMBL" id="FRAR01000010">
    <property type="protein sequence ID" value="SHK27908.1"/>
    <property type="molecule type" value="Genomic_DNA"/>
</dbReference>
<evidence type="ECO:0000259" key="2">
    <source>
        <dbReference type="PROSITE" id="PS50966"/>
    </source>
</evidence>
<dbReference type="AlphaFoldDB" id="A0A1M6R6C9"/>
<evidence type="ECO:0000313" key="3">
    <source>
        <dbReference type="EMBL" id="SHK27908.1"/>
    </source>
</evidence>
<sequence length="75" mass="8635">MTDKKSITLFEPYAVGNLVVYVTGEDRGSVIEADCRWELTTTLTSCDCCTFRWRSRMDPTFQCRHILALREVLGK</sequence>
<evidence type="ECO:0000256" key="1">
    <source>
        <dbReference type="PROSITE-ProRule" id="PRU00325"/>
    </source>
</evidence>
<dbReference type="PROSITE" id="PS50966">
    <property type="entry name" value="ZF_SWIM"/>
    <property type="match status" value="1"/>
</dbReference>
<keyword evidence="1" id="KW-0863">Zinc-finger</keyword>
<reference evidence="4" key="1">
    <citation type="submission" date="2016-11" db="EMBL/GenBank/DDBJ databases">
        <authorList>
            <person name="Varghese N."/>
            <person name="Submissions S."/>
        </authorList>
    </citation>
    <scope>NUCLEOTIDE SEQUENCE [LARGE SCALE GENOMIC DNA]</scope>
    <source>
        <strain evidence="4">DSM 10349</strain>
    </source>
</reference>
<keyword evidence="1" id="KW-0479">Metal-binding</keyword>
<dbReference type="GO" id="GO:0008270">
    <property type="term" value="F:zinc ion binding"/>
    <property type="evidence" value="ECO:0007669"/>
    <property type="project" value="UniProtKB-KW"/>
</dbReference>
<dbReference type="OrthoDB" id="1808163at2"/>
<proteinExistence type="predicted"/>
<keyword evidence="4" id="KW-1185">Reference proteome</keyword>
<dbReference type="Proteomes" id="UP000183997">
    <property type="component" value="Unassembled WGS sequence"/>
</dbReference>
<name>A0A1M6R6C9_9FIRM</name>
<accession>A0A1M6R6C9</accession>
<dbReference type="InterPro" id="IPR007527">
    <property type="entry name" value="Znf_SWIM"/>
</dbReference>
<gene>
    <name evidence="3" type="ORF">SAMN02745123_01317</name>
</gene>
<dbReference type="STRING" id="1121421.SAMN02745123_01317"/>